<protein>
    <submittedName>
        <fullName evidence="1">Uncharacterized protein</fullName>
    </submittedName>
</protein>
<dbReference type="Proteomes" id="UP000298663">
    <property type="component" value="Unassembled WGS sequence"/>
</dbReference>
<keyword evidence="2" id="KW-1185">Reference proteome</keyword>
<reference evidence="1 2" key="1">
    <citation type="journal article" date="2015" name="Genome Biol.">
        <title>Comparative genomics of Steinernema reveals deeply conserved gene regulatory networks.</title>
        <authorList>
            <person name="Dillman A.R."/>
            <person name="Macchietto M."/>
            <person name="Porter C.F."/>
            <person name="Rogers A."/>
            <person name="Williams B."/>
            <person name="Antoshechkin I."/>
            <person name="Lee M.M."/>
            <person name="Goodwin Z."/>
            <person name="Lu X."/>
            <person name="Lewis E.E."/>
            <person name="Goodrich-Blair H."/>
            <person name="Stock S.P."/>
            <person name="Adams B.J."/>
            <person name="Sternberg P.W."/>
            <person name="Mortazavi A."/>
        </authorList>
    </citation>
    <scope>NUCLEOTIDE SEQUENCE [LARGE SCALE GENOMIC DNA]</scope>
    <source>
        <strain evidence="1 2">ALL</strain>
    </source>
</reference>
<organism evidence="1 2">
    <name type="scientific">Steinernema carpocapsae</name>
    <name type="common">Entomopathogenic nematode</name>
    <dbReference type="NCBI Taxonomy" id="34508"/>
    <lineage>
        <taxon>Eukaryota</taxon>
        <taxon>Metazoa</taxon>
        <taxon>Ecdysozoa</taxon>
        <taxon>Nematoda</taxon>
        <taxon>Chromadorea</taxon>
        <taxon>Rhabditida</taxon>
        <taxon>Tylenchina</taxon>
        <taxon>Panagrolaimomorpha</taxon>
        <taxon>Strongyloidoidea</taxon>
        <taxon>Steinernematidae</taxon>
        <taxon>Steinernema</taxon>
    </lineage>
</organism>
<reference evidence="1 2" key="2">
    <citation type="journal article" date="2019" name="G3 (Bethesda)">
        <title>Hybrid Assembly of the Genome of the Entomopathogenic Nematode Steinernema carpocapsae Identifies the X-Chromosome.</title>
        <authorList>
            <person name="Serra L."/>
            <person name="Macchietto M."/>
            <person name="Macias-Munoz A."/>
            <person name="McGill C.J."/>
            <person name="Rodriguez I.M."/>
            <person name="Rodriguez B."/>
            <person name="Murad R."/>
            <person name="Mortazavi A."/>
        </authorList>
    </citation>
    <scope>NUCLEOTIDE SEQUENCE [LARGE SCALE GENOMIC DNA]</scope>
    <source>
        <strain evidence="1 2">ALL</strain>
    </source>
</reference>
<gene>
    <name evidence="1" type="ORF">L596_009015</name>
</gene>
<dbReference type="EMBL" id="AZBU02000002">
    <property type="protein sequence ID" value="TKR94765.1"/>
    <property type="molecule type" value="Genomic_DNA"/>
</dbReference>
<comment type="caution">
    <text evidence="1">The sequence shown here is derived from an EMBL/GenBank/DDBJ whole genome shotgun (WGS) entry which is preliminary data.</text>
</comment>
<evidence type="ECO:0000313" key="1">
    <source>
        <dbReference type="EMBL" id="TKR94765.1"/>
    </source>
</evidence>
<proteinExistence type="predicted"/>
<accession>A0A4V6XWL8</accession>
<dbReference type="AlphaFoldDB" id="A0A4V6XWL8"/>
<sequence length="85" mass="9989">MVQDDAKNVERVRRQKQVKLKFEPIHGRSKVTTYSYVDPLNCGLGFTKSKDQAIPWWHKQVREPENSLKIQLTTSMHMCLKEALF</sequence>
<evidence type="ECO:0000313" key="2">
    <source>
        <dbReference type="Proteomes" id="UP000298663"/>
    </source>
</evidence>
<name>A0A4V6XWL8_STECR</name>